<comment type="function">
    <text evidence="8">Catalyzes the NADPH dependent reduction of L-gamma-glutamyl 5-phosphate into L-glutamate 5-semialdehyde and phosphate. The product spontaneously undergoes cyclization to form 1-pyrroline-5-carboxylate.</text>
</comment>
<keyword evidence="14" id="KW-1185">Reference proteome</keyword>
<evidence type="ECO:0000256" key="7">
    <source>
        <dbReference type="ARBA" id="ARBA00049024"/>
    </source>
</evidence>
<dbReference type="HAMAP" id="MF_00412">
    <property type="entry name" value="ProA"/>
    <property type="match status" value="1"/>
</dbReference>
<evidence type="ECO:0000256" key="10">
    <source>
        <dbReference type="ARBA" id="ARBA00075718"/>
    </source>
</evidence>
<protein>
    <recommendedName>
        <fullName evidence="2">glutamate-5-semialdehyde dehydrogenase</fullName>
        <ecNumber evidence="2">1.2.1.41</ecNumber>
    </recommendedName>
    <alternativeName>
        <fullName evidence="11">Glutamate-5-semialdehyde dehydrogenase</fullName>
    </alternativeName>
    <alternativeName>
        <fullName evidence="10">Glutamyl-gamma-semialdehyde dehydrogenase</fullName>
    </alternativeName>
</protein>
<evidence type="ECO:0000313" key="14">
    <source>
        <dbReference type="Proteomes" id="UP000054266"/>
    </source>
</evidence>
<evidence type="ECO:0000256" key="11">
    <source>
        <dbReference type="ARBA" id="ARBA00077451"/>
    </source>
</evidence>
<dbReference type="InterPro" id="IPR015590">
    <property type="entry name" value="Aldehyde_DH_dom"/>
</dbReference>
<dbReference type="UniPathway" id="UPA00098">
    <property type="reaction ID" value="UER00360"/>
</dbReference>
<evidence type="ECO:0000256" key="8">
    <source>
        <dbReference type="ARBA" id="ARBA00059423"/>
    </source>
</evidence>
<reference evidence="13 14" key="1">
    <citation type="submission" date="2015-01" db="EMBL/GenBank/DDBJ databases">
        <title>The Genome Sequence of Capronia semiimmersa CBS27337.</title>
        <authorList>
            <consortium name="The Broad Institute Genomics Platform"/>
            <person name="Cuomo C."/>
            <person name="de Hoog S."/>
            <person name="Gorbushina A."/>
            <person name="Stielow B."/>
            <person name="Teixiera M."/>
            <person name="Abouelleil A."/>
            <person name="Chapman S.B."/>
            <person name="Priest M."/>
            <person name="Young S.K."/>
            <person name="Wortman J."/>
            <person name="Nusbaum C."/>
            <person name="Birren B."/>
        </authorList>
    </citation>
    <scope>NUCLEOTIDE SEQUENCE [LARGE SCALE GENOMIC DNA]</scope>
    <source>
        <strain evidence="13 14">CBS 27337</strain>
    </source>
</reference>
<dbReference type="EC" id="1.2.1.41" evidence="2"/>
<accession>A0A0D2CVT4</accession>
<dbReference type="STRING" id="5601.A0A0D2CVT4"/>
<dbReference type="EMBL" id="KN846958">
    <property type="protein sequence ID" value="KIW69266.1"/>
    <property type="molecule type" value="Genomic_DNA"/>
</dbReference>
<dbReference type="AlphaFoldDB" id="A0A0D2CVT4"/>
<dbReference type="CDD" id="cd07079">
    <property type="entry name" value="ALDH_F18-19_ProA-GPR"/>
    <property type="match status" value="1"/>
</dbReference>
<dbReference type="InterPro" id="IPR000965">
    <property type="entry name" value="GPR_dom"/>
</dbReference>
<dbReference type="InterPro" id="IPR012134">
    <property type="entry name" value="Glu-5-SA_DH"/>
</dbReference>
<comment type="pathway">
    <text evidence="1">Amino-acid biosynthesis; L-proline biosynthesis; L-glutamate 5-semialdehyde from L-glutamate: step 2/2.</text>
</comment>
<dbReference type="FunFam" id="3.40.309.10:FF:000006">
    <property type="entry name" value="Gamma-glutamyl phosphate reductase"/>
    <property type="match status" value="1"/>
</dbReference>
<proteinExistence type="inferred from homology"/>
<sequence length="468" mass="49561">MSLTSSSPLTCAQSASLASHTLSILPLSSRNAALSAIHTALQENKSAVLAANATDMSSAHQASANGELSQSVLKRLDLSRPGKYEDMLKGILDVRDLPDPIGRVDLRTRLDEGLELERVSCPIGVLLIIFEARPEVIANISALAIKSGNAAILKGGKESSHSFEAIARVISQALAATEVPSEAIQLVKTRDVIDDLLALDRYIDLVIPRGGNELVRYVKDHTKIPVLGHADGLCSVYLHKDAAQITDTAVKVVVDSKCDYPAACNAAETLLVHESVLTSVLPAVAVALLNKGVSLRCDAKSKASLENALTKSEAALLQDARDEDYTTEFLDLIIAVKTVPGEPPASSGGGADDVHDPSLLAAIAHINAHSSHHTDCIVTASASAAEQFLSAVDSAGVYWNASTRFADGMRYGFGTEVGISTNKIHSRGPVGLEGLTIYKYKLRGTGQGAGEYGDGEGKRRFLHERMEV</sequence>
<keyword evidence="6" id="KW-0560">Oxidoreductase</keyword>
<evidence type="ECO:0000256" key="9">
    <source>
        <dbReference type="ARBA" id="ARBA00060997"/>
    </source>
</evidence>
<evidence type="ECO:0000259" key="12">
    <source>
        <dbReference type="Pfam" id="PF00171"/>
    </source>
</evidence>
<dbReference type="Gene3D" id="3.40.605.10">
    <property type="entry name" value="Aldehyde Dehydrogenase, Chain A, domain 1"/>
    <property type="match status" value="1"/>
</dbReference>
<dbReference type="InterPro" id="IPR016161">
    <property type="entry name" value="Ald_DH/histidinol_DH"/>
</dbReference>
<evidence type="ECO:0000256" key="1">
    <source>
        <dbReference type="ARBA" id="ARBA00004985"/>
    </source>
</evidence>
<dbReference type="GO" id="GO:0050661">
    <property type="term" value="F:NADP binding"/>
    <property type="evidence" value="ECO:0007669"/>
    <property type="project" value="InterPro"/>
</dbReference>
<gene>
    <name evidence="13" type="ORF">PV04_05150</name>
</gene>
<keyword evidence="5" id="KW-0521">NADP</keyword>
<dbReference type="InterPro" id="IPR016162">
    <property type="entry name" value="Ald_DH_N"/>
</dbReference>
<evidence type="ECO:0000256" key="3">
    <source>
        <dbReference type="ARBA" id="ARBA00022605"/>
    </source>
</evidence>
<dbReference type="PIRSF" id="PIRSF000151">
    <property type="entry name" value="GPR"/>
    <property type="match status" value="1"/>
</dbReference>
<dbReference type="HOGENOM" id="CLU_030231_0_1_1"/>
<dbReference type="Pfam" id="PF00171">
    <property type="entry name" value="Aldedh"/>
    <property type="match status" value="1"/>
</dbReference>
<dbReference type="PANTHER" id="PTHR11063">
    <property type="entry name" value="GLUTAMATE SEMIALDEHYDE DEHYDROGENASE"/>
    <property type="match status" value="1"/>
</dbReference>
<dbReference type="InterPro" id="IPR016163">
    <property type="entry name" value="Ald_DH_C"/>
</dbReference>
<keyword evidence="4" id="KW-0641">Proline biosynthesis</keyword>
<dbReference type="Proteomes" id="UP000054266">
    <property type="component" value="Unassembled WGS sequence"/>
</dbReference>
<evidence type="ECO:0000256" key="4">
    <source>
        <dbReference type="ARBA" id="ARBA00022650"/>
    </source>
</evidence>
<dbReference type="Gene3D" id="3.40.309.10">
    <property type="entry name" value="Aldehyde Dehydrogenase, Chain A, domain 2"/>
    <property type="match status" value="1"/>
</dbReference>
<keyword evidence="3" id="KW-0028">Amino-acid biosynthesis</keyword>
<dbReference type="SUPFAM" id="SSF53720">
    <property type="entry name" value="ALDH-like"/>
    <property type="match status" value="1"/>
</dbReference>
<dbReference type="NCBIfam" id="TIGR00407">
    <property type="entry name" value="proA"/>
    <property type="match status" value="1"/>
</dbReference>
<feature type="domain" description="Aldehyde dehydrogenase" evidence="12">
    <location>
        <begin position="12"/>
        <end position="287"/>
    </location>
</feature>
<dbReference type="GO" id="GO:0055129">
    <property type="term" value="P:L-proline biosynthetic process"/>
    <property type="evidence" value="ECO:0007669"/>
    <property type="project" value="UniProtKB-UniPathway"/>
</dbReference>
<dbReference type="GO" id="GO:0004350">
    <property type="term" value="F:glutamate-5-semialdehyde dehydrogenase activity"/>
    <property type="evidence" value="ECO:0007669"/>
    <property type="project" value="UniProtKB-EC"/>
</dbReference>
<dbReference type="NCBIfam" id="NF001221">
    <property type="entry name" value="PRK00197.1"/>
    <property type="match status" value="1"/>
</dbReference>
<comment type="similarity">
    <text evidence="9">Belongs to the gamma-glutamyl phosphate reductase family.</text>
</comment>
<comment type="catalytic activity">
    <reaction evidence="7">
        <text>L-glutamate 5-semialdehyde + phosphate + NADP(+) = L-glutamyl 5-phosphate + NADPH + H(+)</text>
        <dbReference type="Rhea" id="RHEA:19541"/>
        <dbReference type="ChEBI" id="CHEBI:15378"/>
        <dbReference type="ChEBI" id="CHEBI:43474"/>
        <dbReference type="ChEBI" id="CHEBI:57783"/>
        <dbReference type="ChEBI" id="CHEBI:58066"/>
        <dbReference type="ChEBI" id="CHEBI:58274"/>
        <dbReference type="ChEBI" id="CHEBI:58349"/>
        <dbReference type="EC" id="1.2.1.41"/>
    </reaction>
</comment>
<evidence type="ECO:0000256" key="5">
    <source>
        <dbReference type="ARBA" id="ARBA00022857"/>
    </source>
</evidence>
<name>A0A0D2CVT4_9EURO</name>
<evidence type="ECO:0000256" key="2">
    <source>
        <dbReference type="ARBA" id="ARBA00013002"/>
    </source>
</evidence>
<evidence type="ECO:0000313" key="13">
    <source>
        <dbReference type="EMBL" id="KIW69266.1"/>
    </source>
</evidence>
<organism evidence="13 14">
    <name type="scientific">Phialophora macrospora</name>
    <dbReference type="NCBI Taxonomy" id="1851006"/>
    <lineage>
        <taxon>Eukaryota</taxon>
        <taxon>Fungi</taxon>
        <taxon>Dikarya</taxon>
        <taxon>Ascomycota</taxon>
        <taxon>Pezizomycotina</taxon>
        <taxon>Eurotiomycetes</taxon>
        <taxon>Chaetothyriomycetidae</taxon>
        <taxon>Chaetothyriales</taxon>
        <taxon>Herpotrichiellaceae</taxon>
        <taxon>Phialophora</taxon>
    </lineage>
</organism>
<evidence type="ECO:0000256" key="6">
    <source>
        <dbReference type="ARBA" id="ARBA00023002"/>
    </source>
</evidence>
<dbReference type="PANTHER" id="PTHR11063:SF8">
    <property type="entry name" value="DELTA-1-PYRROLINE-5-CARBOXYLATE SYNTHASE"/>
    <property type="match status" value="1"/>
</dbReference>